<gene>
    <name evidence="1" type="ORF">M2272_005762</name>
</gene>
<keyword evidence="2" id="KW-1185">Reference proteome</keyword>
<comment type="caution">
    <text evidence="1">The sequence shown here is derived from an EMBL/GenBank/DDBJ whole genome shotgun (WGS) entry which is preliminary data.</text>
</comment>
<dbReference type="EMBL" id="JARXVE010000014">
    <property type="protein sequence ID" value="MDH6199095.1"/>
    <property type="molecule type" value="Genomic_DNA"/>
</dbReference>
<dbReference type="Proteomes" id="UP001160130">
    <property type="component" value="Unassembled WGS sequence"/>
</dbReference>
<accession>A0ABT6L855</accession>
<reference evidence="1 2" key="1">
    <citation type="submission" date="2023-04" db="EMBL/GenBank/DDBJ databases">
        <title>Forest soil microbial communities from Buena Vista Peninsula, Colon Province, Panama.</title>
        <authorList>
            <person name="Bouskill N."/>
        </authorList>
    </citation>
    <scope>NUCLEOTIDE SEQUENCE [LARGE SCALE GENOMIC DNA]</scope>
    <source>
        <strain evidence="1 2">AC80</strain>
    </source>
</reference>
<name>A0ABT6L855_9MYCO</name>
<proteinExistence type="predicted"/>
<evidence type="ECO:0000313" key="2">
    <source>
        <dbReference type="Proteomes" id="UP001160130"/>
    </source>
</evidence>
<sequence length="56" mass="6483">MSIFRRSKAPELHRVRVTVTYYMRSDLETVDLAVHGYELGSIPQQAVDRTKDYALV</sequence>
<organism evidence="1 2">
    <name type="scientific">Mycolicibacterium frederiksbergense</name>
    <dbReference type="NCBI Taxonomy" id="117567"/>
    <lineage>
        <taxon>Bacteria</taxon>
        <taxon>Bacillati</taxon>
        <taxon>Actinomycetota</taxon>
        <taxon>Actinomycetes</taxon>
        <taxon>Mycobacteriales</taxon>
        <taxon>Mycobacteriaceae</taxon>
        <taxon>Mycolicibacterium</taxon>
    </lineage>
</organism>
<evidence type="ECO:0000313" key="1">
    <source>
        <dbReference type="EMBL" id="MDH6199095.1"/>
    </source>
</evidence>
<protein>
    <submittedName>
        <fullName evidence="1">Uncharacterized protein</fullName>
    </submittedName>
</protein>